<evidence type="ECO:0000313" key="10">
    <source>
        <dbReference type="Proteomes" id="UP001334732"/>
    </source>
</evidence>
<keyword evidence="3 4" id="KW-0998">Cell outer membrane</keyword>
<evidence type="ECO:0000256" key="3">
    <source>
        <dbReference type="ARBA" id="ARBA00023237"/>
    </source>
</evidence>
<evidence type="ECO:0000259" key="8">
    <source>
        <dbReference type="Pfam" id="PF24125"/>
    </source>
</evidence>
<keyword evidence="10" id="KW-1185">Reference proteome</keyword>
<evidence type="ECO:0000256" key="1">
    <source>
        <dbReference type="ARBA" id="ARBA00022729"/>
    </source>
</evidence>
<dbReference type="Gene3D" id="3.10.450.50">
    <property type="match status" value="1"/>
</dbReference>
<dbReference type="RefSeq" id="WP_324778526.1">
    <property type="nucleotide sequence ID" value="NZ_CP141769.1"/>
</dbReference>
<dbReference type="InterPro" id="IPR056203">
    <property type="entry name" value="Cds6_C"/>
</dbReference>
<evidence type="ECO:0000256" key="2">
    <source>
        <dbReference type="ARBA" id="ARBA00023136"/>
    </source>
</evidence>
<dbReference type="InterPro" id="IPR037873">
    <property type="entry name" value="BamE-like"/>
</dbReference>
<proteinExistence type="inferred from homology"/>
<feature type="chain" id="PRO_5045938219" description="Outer membrane protein assembly factor BamE" evidence="6">
    <location>
        <begin position="24"/>
        <end position="394"/>
    </location>
</feature>
<dbReference type="Pfam" id="PF24125">
    <property type="entry name" value="Cds6_C"/>
    <property type="match status" value="1"/>
</dbReference>
<feature type="compositionally biased region" description="Low complexity" evidence="5">
    <location>
        <begin position="162"/>
        <end position="227"/>
    </location>
</feature>
<keyword evidence="4" id="KW-0564">Palmitate</keyword>
<dbReference type="PROSITE" id="PS51257">
    <property type="entry name" value="PROKAR_LIPOPROTEIN"/>
    <property type="match status" value="1"/>
</dbReference>
<dbReference type="HAMAP" id="MF_00925">
    <property type="entry name" value="OM_assembly_BamE"/>
    <property type="match status" value="1"/>
</dbReference>
<feature type="region of interest" description="Disordered" evidence="5">
    <location>
        <begin position="256"/>
        <end position="275"/>
    </location>
</feature>
<evidence type="ECO:0000313" key="9">
    <source>
        <dbReference type="EMBL" id="WRS37912.1"/>
    </source>
</evidence>
<dbReference type="EMBL" id="CP141769">
    <property type="protein sequence ID" value="WRS37912.1"/>
    <property type="molecule type" value="Genomic_DNA"/>
</dbReference>
<dbReference type="InterPro" id="IPR026592">
    <property type="entry name" value="BamE"/>
</dbReference>
<comment type="subcellular location">
    <subcellularLocation>
        <location evidence="4">Cell outer membrane</location>
        <topology evidence="4">Lipid-anchor</topology>
    </subcellularLocation>
</comment>
<dbReference type="PANTHER" id="PTHR37482:SF1">
    <property type="entry name" value="OUTER MEMBRANE PROTEIN ASSEMBLY FACTOR BAME"/>
    <property type="match status" value="1"/>
</dbReference>
<evidence type="ECO:0000256" key="5">
    <source>
        <dbReference type="SAM" id="MobiDB-lite"/>
    </source>
</evidence>
<keyword evidence="1 4" id="KW-0732">Signal</keyword>
<comment type="similarity">
    <text evidence="4">Belongs to the BamE family.</text>
</comment>
<feature type="signal peptide" evidence="6">
    <location>
        <begin position="1"/>
        <end position="23"/>
    </location>
</feature>
<feature type="region of interest" description="Disordered" evidence="5">
    <location>
        <begin position="162"/>
        <end position="249"/>
    </location>
</feature>
<gene>
    <name evidence="4 9" type="primary">bamE</name>
    <name evidence="9" type="ORF">VA613_07735</name>
</gene>
<comment type="function">
    <text evidence="4">Part of the outer membrane protein assembly complex, which is involved in assembly and insertion of beta-barrel proteins into the outer membrane.</text>
</comment>
<evidence type="ECO:0000256" key="6">
    <source>
        <dbReference type="SAM" id="SignalP"/>
    </source>
</evidence>
<name>A0ABZ1CFA3_9PROT</name>
<sequence>MRRVLSSALLLSLLAGCSSFHVAPHRIDVQQGNALDQENVARLKLGLNRSQVRFLLGTPLVVDPFRTDRWDYVYLFYKAGNLTEQKHITLYFDGDTLARIEGDVPEQVLHSAPPVAPQAAPAAAGAVAEPAVAAATGTPPAEAARPAEPIVQTAPVASAPAPAATALAAQPEPAKAEPVPPAAATSASVEPVTAAPAAQAVPATANEPVKAEPAAAPTAAQTSVVAPLPSPAEAPPYVDPRTPPELSLKPETDVTQLKPDAMPSFPEAQPSAPSAGDPVLNAVNAWADAWRHRDVAAYLAAYDASFVPEGGASRDAWAARKRQALAAAGRIEVKIDAPTVEKGDDGTATVTFRQAYRSARYHDVVRKQLRMVERDGRWLITEEKVLDVPTEGRP</sequence>
<dbReference type="InterPro" id="IPR032710">
    <property type="entry name" value="NTF2-like_dom_sf"/>
</dbReference>
<dbReference type="InterPro" id="IPR007450">
    <property type="entry name" value="BamE_dom"/>
</dbReference>
<evidence type="ECO:0000259" key="7">
    <source>
        <dbReference type="Pfam" id="PF04355"/>
    </source>
</evidence>
<dbReference type="SUPFAM" id="SSF54427">
    <property type="entry name" value="NTF2-like"/>
    <property type="match status" value="1"/>
</dbReference>
<dbReference type="Gene3D" id="3.30.1450.10">
    <property type="match status" value="1"/>
</dbReference>
<keyword evidence="2 4" id="KW-0472">Membrane</keyword>
<dbReference type="Pfam" id="PF04355">
    <property type="entry name" value="BamE"/>
    <property type="match status" value="1"/>
</dbReference>
<protein>
    <recommendedName>
        <fullName evidence="4">Outer membrane protein assembly factor BamE</fullName>
    </recommendedName>
</protein>
<feature type="domain" description="Cds6 C-terminal" evidence="8">
    <location>
        <begin position="279"/>
        <end position="384"/>
    </location>
</feature>
<reference evidence="9 10" key="1">
    <citation type="submission" date="2023-12" db="EMBL/GenBank/DDBJ databases">
        <title>Thiobacillus sedimentum sp. nov., a chemolithoautotrophic sulfur-oxidizing bacterium isolated from freshwater sediment.</title>
        <authorList>
            <person name="Luo J."/>
            <person name="Dai C."/>
        </authorList>
    </citation>
    <scope>NUCLEOTIDE SEQUENCE [LARGE SCALE GENOMIC DNA]</scope>
    <source>
        <strain evidence="9 10">SCUT-2</strain>
    </source>
</reference>
<comment type="subunit">
    <text evidence="4">Part of the Bam complex.</text>
</comment>
<feature type="domain" description="Outer membrane protein assembly factor BamE" evidence="7">
    <location>
        <begin position="32"/>
        <end position="101"/>
    </location>
</feature>
<evidence type="ECO:0000256" key="4">
    <source>
        <dbReference type="HAMAP-Rule" id="MF_00925"/>
    </source>
</evidence>
<dbReference type="Proteomes" id="UP001334732">
    <property type="component" value="Chromosome"/>
</dbReference>
<dbReference type="PANTHER" id="PTHR37482">
    <property type="entry name" value="OUTER MEMBRANE PROTEIN ASSEMBLY FACTOR BAME"/>
    <property type="match status" value="1"/>
</dbReference>
<feature type="compositionally biased region" description="Pro residues" evidence="5">
    <location>
        <begin position="228"/>
        <end position="243"/>
    </location>
</feature>
<keyword evidence="4" id="KW-0449">Lipoprotein</keyword>
<accession>A0ABZ1CFA3</accession>
<organism evidence="9 10">
    <name type="scientific">Thiobacillus sedimenti</name>
    <dbReference type="NCBI Taxonomy" id="3110231"/>
    <lineage>
        <taxon>Bacteria</taxon>
        <taxon>Pseudomonadati</taxon>
        <taxon>Pseudomonadota</taxon>
        <taxon>Betaproteobacteria</taxon>
        <taxon>Nitrosomonadales</taxon>
        <taxon>Thiobacillaceae</taxon>
        <taxon>Thiobacillus</taxon>
    </lineage>
</organism>